<sequence>MNAISRSIDLEPRNEHFHFETNERKYWFDGDPVKTVFWNALSIMFPEGEKFFMESVKNKRKLVEDPVLQKQIDGFLTQEAMHTREHVMYNKQLDAQGFSATDLHLELKAFLGALKKRIGKNRMLAVTCALEHFTAMMADRVLRDETIFGAADEQYRRVWTWHALEEAEHKGVAYDTFLAAVPNRQRRYLMRCAAMVGTSIIFNYFILKHTGRMMKDVGISRSPKAWGNLAKYLLGKPGLYRQIFFPWLDYFKPGFHPWDHDNRQEMAKVERTVASWHAKEPALAGSAA</sequence>
<accession>E0TCJ0</accession>
<gene>
    <name evidence="2" type="ordered locus">PB2503_02512</name>
</gene>
<proteinExistence type="predicted"/>
<evidence type="ECO:0000313" key="2">
    <source>
        <dbReference type="EMBL" id="ADM08579.1"/>
    </source>
</evidence>
<dbReference type="OrthoDB" id="4760165at2"/>
<keyword evidence="1" id="KW-1133">Transmembrane helix</keyword>
<reference evidence="2 3" key="2">
    <citation type="journal article" date="2011" name="J. Bacteriol.">
        <title>Complete genome sequence of strain HTCC2503T of Parvularcula bermudensis, the type species of the order "Parvularculales" in the class Alphaproteobacteria.</title>
        <authorList>
            <person name="Oh H.M."/>
            <person name="Kang I."/>
            <person name="Vergin K.L."/>
            <person name="Kang D."/>
            <person name="Rhee K.H."/>
            <person name="Giovannoni S.J."/>
            <person name="Cho J.C."/>
        </authorList>
    </citation>
    <scope>NUCLEOTIDE SEQUENCE [LARGE SCALE GENOMIC DNA]</scope>
    <source>
        <strain evidence="3">ATCC BAA-594 / HTCC2503 / KCTC 12087</strain>
    </source>
</reference>
<dbReference type="PANTHER" id="PTHR39456">
    <property type="entry name" value="METAL-DEPENDENT HYDROLASE"/>
    <property type="match status" value="1"/>
</dbReference>
<keyword evidence="1" id="KW-0472">Membrane</keyword>
<organism evidence="2 3">
    <name type="scientific">Parvularcula bermudensis (strain ATCC BAA-594 / HTCC2503 / KCTC 12087)</name>
    <dbReference type="NCBI Taxonomy" id="314260"/>
    <lineage>
        <taxon>Bacteria</taxon>
        <taxon>Pseudomonadati</taxon>
        <taxon>Pseudomonadota</taxon>
        <taxon>Alphaproteobacteria</taxon>
        <taxon>Parvularculales</taxon>
        <taxon>Parvularculaceae</taxon>
        <taxon>Parvularcula</taxon>
    </lineage>
</organism>
<keyword evidence="3" id="KW-1185">Reference proteome</keyword>
<protein>
    <submittedName>
        <fullName evidence="2">FF domain protein</fullName>
    </submittedName>
</protein>
<dbReference type="KEGG" id="pbr:PB2503_02512"/>
<dbReference type="HOGENOM" id="CLU_051636_0_1_5"/>
<name>E0TCJ0_PARBH</name>
<dbReference type="Pfam" id="PF10118">
    <property type="entry name" value="Metal_hydrol"/>
    <property type="match status" value="1"/>
</dbReference>
<evidence type="ECO:0000256" key="1">
    <source>
        <dbReference type="SAM" id="Phobius"/>
    </source>
</evidence>
<dbReference type="InterPro" id="IPR016516">
    <property type="entry name" value="UCP07580"/>
</dbReference>
<feature type="transmembrane region" description="Helical" evidence="1">
    <location>
        <begin position="188"/>
        <end position="207"/>
    </location>
</feature>
<dbReference type="eggNOG" id="COG3687">
    <property type="taxonomic scope" value="Bacteria"/>
</dbReference>
<dbReference type="STRING" id="314260.PB2503_02512"/>
<dbReference type="PANTHER" id="PTHR39456:SF1">
    <property type="entry name" value="METAL-DEPENDENT HYDROLASE"/>
    <property type="match status" value="1"/>
</dbReference>
<reference evidence="3" key="1">
    <citation type="submission" date="2010-08" db="EMBL/GenBank/DDBJ databases">
        <title>Genome sequence of Parvularcula bermudensis HTCC2503.</title>
        <authorList>
            <person name="Kang D.-M."/>
            <person name="Oh H.-M."/>
            <person name="Cho J.-C."/>
        </authorList>
    </citation>
    <scope>NUCLEOTIDE SEQUENCE [LARGE SCALE GENOMIC DNA]</scope>
    <source>
        <strain evidence="3">ATCC BAA-594 / HTCC2503 / KCTC 12087</strain>
    </source>
</reference>
<dbReference type="PIRSF" id="PIRSF007580">
    <property type="entry name" value="UCP07580"/>
    <property type="match status" value="1"/>
</dbReference>
<evidence type="ECO:0000313" key="3">
    <source>
        <dbReference type="Proteomes" id="UP000001302"/>
    </source>
</evidence>
<dbReference type="EMBL" id="CP002156">
    <property type="protein sequence ID" value="ADM08579.1"/>
    <property type="molecule type" value="Genomic_DNA"/>
</dbReference>
<dbReference type="AlphaFoldDB" id="E0TCJ0"/>
<keyword evidence="1" id="KW-0812">Transmembrane</keyword>
<dbReference type="Proteomes" id="UP000001302">
    <property type="component" value="Chromosome"/>
</dbReference>
<dbReference type="RefSeq" id="WP_013299553.1">
    <property type="nucleotide sequence ID" value="NC_014414.1"/>
</dbReference>